<dbReference type="KEGG" id="peo:AS203_04835"/>
<dbReference type="InterPro" id="IPR029044">
    <property type="entry name" value="Nucleotide-diphossugar_trans"/>
</dbReference>
<organism evidence="2 3">
    <name type="scientific">Hoylesella enoeca</name>
    <dbReference type="NCBI Taxonomy" id="76123"/>
    <lineage>
        <taxon>Bacteria</taxon>
        <taxon>Pseudomonadati</taxon>
        <taxon>Bacteroidota</taxon>
        <taxon>Bacteroidia</taxon>
        <taxon>Bacteroidales</taxon>
        <taxon>Prevotellaceae</taxon>
        <taxon>Hoylesella</taxon>
    </lineage>
</organism>
<name>A0A0S2KJK1_9BACT</name>
<dbReference type="PANTHER" id="PTHR22916:SF3">
    <property type="entry name" value="UDP-GLCNAC:BETAGAL BETA-1,3-N-ACETYLGLUCOSAMINYLTRANSFERASE-LIKE PROTEIN 1"/>
    <property type="match status" value="1"/>
</dbReference>
<evidence type="ECO:0000313" key="3">
    <source>
        <dbReference type="Proteomes" id="UP000056252"/>
    </source>
</evidence>
<dbReference type="AlphaFoldDB" id="A0A0S2KJK1"/>
<accession>A0A0S2KJK1</accession>
<dbReference type="Pfam" id="PF00535">
    <property type="entry name" value="Glycos_transf_2"/>
    <property type="match status" value="1"/>
</dbReference>
<feature type="domain" description="Glycosyltransferase 2-like" evidence="1">
    <location>
        <begin position="4"/>
        <end position="122"/>
    </location>
</feature>
<reference evidence="3" key="1">
    <citation type="submission" date="2015-11" db="EMBL/GenBank/DDBJ databases">
        <authorList>
            <person name="Holder M.E."/>
            <person name="Ajami N.J."/>
            <person name="Petrosino J.F."/>
        </authorList>
    </citation>
    <scope>NUCLEOTIDE SEQUENCE [LARGE SCALE GENOMIC DNA]</scope>
    <source>
        <strain evidence="3">F0113</strain>
    </source>
</reference>
<dbReference type="SUPFAM" id="SSF53448">
    <property type="entry name" value="Nucleotide-diphospho-sugar transferases"/>
    <property type="match status" value="1"/>
</dbReference>
<keyword evidence="2" id="KW-0808">Transferase</keyword>
<evidence type="ECO:0000259" key="1">
    <source>
        <dbReference type="Pfam" id="PF00535"/>
    </source>
</evidence>
<evidence type="ECO:0000313" key="2">
    <source>
        <dbReference type="EMBL" id="ALO48489.1"/>
    </source>
</evidence>
<gene>
    <name evidence="2" type="ORF">AS203_04835</name>
</gene>
<dbReference type="RefSeq" id="WP_025065990.1">
    <property type="nucleotide sequence ID" value="NZ_CP013195.1"/>
</dbReference>
<dbReference type="OrthoDB" id="9788101at2"/>
<dbReference type="GO" id="GO:0016758">
    <property type="term" value="F:hexosyltransferase activity"/>
    <property type="evidence" value="ECO:0007669"/>
    <property type="project" value="UniProtKB-ARBA"/>
</dbReference>
<dbReference type="STRING" id="76123.AS203_04835"/>
<dbReference type="PANTHER" id="PTHR22916">
    <property type="entry name" value="GLYCOSYLTRANSFERASE"/>
    <property type="match status" value="1"/>
</dbReference>
<dbReference type="eggNOG" id="COG1215">
    <property type="taxonomic scope" value="Bacteria"/>
</dbReference>
<keyword evidence="3" id="KW-1185">Reference proteome</keyword>
<dbReference type="InterPro" id="IPR001173">
    <property type="entry name" value="Glyco_trans_2-like"/>
</dbReference>
<dbReference type="CDD" id="cd06433">
    <property type="entry name" value="GT_2_WfgS_like"/>
    <property type="match status" value="1"/>
</dbReference>
<protein>
    <submittedName>
        <fullName evidence="2">Glycosyltransferase</fullName>
    </submittedName>
</protein>
<dbReference type="Gene3D" id="3.90.550.10">
    <property type="entry name" value="Spore Coat Polysaccharide Biosynthesis Protein SpsA, Chain A"/>
    <property type="match status" value="1"/>
</dbReference>
<dbReference type="EMBL" id="CP013195">
    <property type="protein sequence ID" value="ALO48489.1"/>
    <property type="molecule type" value="Genomic_DNA"/>
</dbReference>
<sequence>MKVSIITVAYNSAKTLSDTIRSVLGQTYSDIEYWIIDGNSNDGTQNIIRQYEKHFNGRMQWISEPDCGIYDAMNKGINLCSGDIIGFLNADDFFTSDHAVAHIAKHFTDDTDAIYGDVHFVRDRQLDKCVRYYSGAIFRPWMVKFGFIPPHPSFYVRKKIYEKYGAYRADYQISADFELIARVCYKNKIRISYTPLDVVTMRLGGVSTNGYRNHLLGLIETLRACKNLGIHTNLLFVSMKYIIKLYGLIRT</sequence>
<proteinExistence type="predicted"/>
<dbReference type="Proteomes" id="UP000056252">
    <property type="component" value="Chromosome"/>
</dbReference>